<reference evidence="5 6" key="1">
    <citation type="submission" date="2016-03" db="EMBL/GenBank/DDBJ databases">
        <title>Genome sequence of Nesiotobacter sp. nov., a moderately halophilic alphaproteobacterium isolated from the Yellow Sea, China.</title>
        <authorList>
            <person name="Zhang G."/>
            <person name="Zhang R."/>
        </authorList>
    </citation>
    <scope>NUCLEOTIDE SEQUENCE [LARGE SCALE GENOMIC DNA]</scope>
    <source>
        <strain evidence="5 6">WB1-6</strain>
    </source>
</reference>
<evidence type="ECO:0000256" key="1">
    <source>
        <dbReference type="ARBA" id="ARBA00023015"/>
    </source>
</evidence>
<dbReference type="InterPro" id="IPR019887">
    <property type="entry name" value="Tscrpt_reg_AsnC/Lrp_C"/>
</dbReference>
<comment type="caution">
    <text evidence="5">The sequence shown here is derived from an EMBL/GenBank/DDBJ whole genome shotgun (WGS) entry which is preliminary data.</text>
</comment>
<dbReference type="InterPro" id="IPR000485">
    <property type="entry name" value="AsnC-type_HTH_dom"/>
</dbReference>
<dbReference type="EMBL" id="LVVZ01000022">
    <property type="protein sequence ID" value="OKL43147.1"/>
    <property type="molecule type" value="Genomic_DNA"/>
</dbReference>
<dbReference type="InterPro" id="IPR036390">
    <property type="entry name" value="WH_DNA-bd_sf"/>
</dbReference>
<gene>
    <name evidence="5" type="ORF">A3843_15650</name>
</gene>
<dbReference type="Proteomes" id="UP000185783">
    <property type="component" value="Unassembled WGS sequence"/>
</dbReference>
<dbReference type="InterPro" id="IPR011008">
    <property type="entry name" value="Dimeric_a/b-barrel"/>
</dbReference>
<evidence type="ECO:0000256" key="2">
    <source>
        <dbReference type="ARBA" id="ARBA00023125"/>
    </source>
</evidence>
<organism evidence="5 6">
    <name type="scientific">Pseudovibrio exalbescens</name>
    <dbReference type="NCBI Taxonomy" id="197461"/>
    <lineage>
        <taxon>Bacteria</taxon>
        <taxon>Pseudomonadati</taxon>
        <taxon>Pseudomonadota</taxon>
        <taxon>Alphaproteobacteria</taxon>
        <taxon>Hyphomicrobiales</taxon>
        <taxon>Stappiaceae</taxon>
        <taxon>Pseudovibrio</taxon>
    </lineage>
</organism>
<dbReference type="Pfam" id="PF13404">
    <property type="entry name" value="HTH_AsnC-type"/>
    <property type="match status" value="1"/>
</dbReference>
<dbReference type="PANTHER" id="PTHR30154:SF53">
    <property type="entry name" value="HTH-TYPE TRANSCRIPTIONAL REGULATOR LRPC"/>
    <property type="match status" value="1"/>
</dbReference>
<accession>A0A1U7JEK1</accession>
<dbReference type="PROSITE" id="PS50956">
    <property type="entry name" value="HTH_ASNC_2"/>
    <property type="match status" value="1"/>
</dbReference>
<feature type="domain" description="HTH asnC-type" evidence="4">
    <location>
        <begin position="6"/>
        <end position="66"/>
    </location>
</feature>
<dbReference type="OrthoDB" id="9809462at2"/>
<dbReference type="Pfam" id="PF01037">
    <property type="entry name" value="AsnC_trans_reg"/>
    <property type="match status" value="1"/>
</dbReference>
<dbReference type="STRING" id="197461.A3843_15650"/>
<dbReference type="SUPFAM" id="SSF54909">
    <property type="entry name" value="Dimeric alpha+beta barrel"/>
    <property type="match status" value="1"/>
</dbReference>
<name>A0A1U7JEK1_9HYPH</name>
<dbReference type="PRINTS" id="PR00033">
    <property type="entry name" value="HTHASNC"/>
</dbReference>
<dbReference type="GO" id="GO:0005829">
    <property type="term" value="C:cytosol"/>
    <property type="evidence" value="ECO:0007669"/>
    <property type="project" value="TreeGrafter"/>
</dbReference>
<dbReference type="SUPFAM" id="SSF46785">
    <property type="entry name" value="Winged helix' DNA-binding domain"/>
    <property type="match status" value="1"/>
</dbReference>
<evidence type="ECO:0000313" key="6">
    <source>
        <dbReference type="Proteomes" id="UP000185783"/>
    </source>
</evidence>
<protein>
    <submittedName>
        <fullName evidence="5">AsnC family transcriptional regulator</fullName>
    </submittedName>
</protein>
<dbReference type="PANTHER" id="PTHR30154">
    <property type="entry name" value="LEUCINE-RESPONSIVE REGULATORY PROTEIN"/>
    <property type="match status" value="1"/>
</dbReference>
<dbReference type="Gene3D" id="1.10.10.10">
    <property type="entry name" value="Winged helix-like DNA-binding domain superfamily/Winged helix DNA-binding domain"/>
    <property type="match status" value="1"/>
</dbReference>
<evidence type="ECO:0000313" key="5">
    <source>
        <dbReference type="EMBL" id="OKL43147.1"/>
    </source>
</evidence>
<keyword evidence="3" id="KW-0804">Transcription</keyword>
<keyword evidence="1" id="KW-0805">Transcription regulation</keyword>
<dbReference type="SMART" id="SM00344">
    <property type="entry name" value="HTH_ASNC"/>
    <property type="match status" value="1"/>
</dbReference>
<keyword evidence="6" id="KW-1185">Reference proteome</keyword>
<dbReference type="InterPro" id="IPR036388">
    <property type="entry name" value="WH-like_DNA-bd_sf"/>
</dbReference>
<proteinExistence type="predicted"/>
<dbReference type="GO" id="GO:0043565">
    <property type="term" value="F:sequence-specific DNA binding"/>
    <property type="evidence" value="ECO:0007669"/>
    <property type="project" value="InterPro"/>
</dbReference>
<keyword evidence="2" id="KW-0238">DNA-binding</keyword>
<dbReference type="GO" id="GO:0043200">
    <property type="term" value="P:response to amino acid"/>
    <property type="evidence" value="ECO:0007669"/>
    <property type="project" value="TreeGrafter"/>
</dbReference>
<dbReference type="InterPro" id="IPR019888">
    <property type="entry name" value="Tscrpt_reg_AsnC-like"/>
</dbReference>
<evidence type="ECO:0000256" key="3">
    <source>
        <dbReference type="ARBA" id="ARBA00023163"/>
    </source>
</evidence>
<evidence type="ECO:0000259" key="4">
    <source>
        <dbReference type="PROSITE" id="PS50956"/>
    </source>
</evidence>
<dbReference type="Gene3D" id="3.30.70.920">
    <property type="match status" value="1"/>
</dbReference>
<sequence length="159" mass="17770">MPDLKDDLDRKLISILQANAREPVSAISRRLNVARSTVQERITRLERTGVISGYTAILGDVHAGQQVQAVVMLSVAQQQSKTLVKQLESYPEIRVCYTISGEFDLFLIVEPSRLEELDDILDEIAEIPGVLRSRSSIVLSKKFERQKPITSTNPLSPVL</sequence>
<dbReference type="AlphaFoldDB" id="A0A1U7JEK1"/>
<dbReference type="RefSeq" id="WP_028482936.1">
    <property type="nucleotide sequence ID" value="NZ_LVVZ01000022.1"/>
</dbReference>